<dbReference type="InParanoid" id="F4WN76"/>
<dbReference type="EMBL" id="GL888235">
    <property type="protein sequence ID" value="EGI64345.1"/>
    <property type="molecule type" value="Genomic_DNA"/>
</dbReference>
<reference evidence="1" key="1">
    <citation type="submission" date="2011-02" db="EMBL/GenBank/DDBJ databases">
        <title>The genome of the leaf-cutting ant Acromyrmex echinatior suggests key adaptations to social evolution and fungus farming.</title>
        <authorList>
            <person name="Nygaard S."/>
            <person name="Zhang G."/>
        </authorList>
    </citation>
    <scope>NUCLEOTIDE SEQUENCE</scope>
</reference>
<name>F4WN76_ACREC</name>
<dbReference type="AlphaFoldDB" id="F4WN76"/>
<organism evidence="2">
    <name type="scientific">Acromyrmex echinatior</name>
    <name type="common">Panamanian leafcutter ant</name>
    <name type="synonym">Acromyrmex octospinosus echinatior</name>
    <dbReference type="NCBI Taxonomy" id="103372"/>
    <lineage>
        <taxon>Eukaryota</taxon>
        <taxon>Metazoa</taxon>
        <taxon>Ecdysozoa</taxon>
        <taxon>Arthropoda</taxon>
        <taxon>Hexapoda</taxon>
        <taxon>Insecta</taxon>
        <taxon>Pterygota</taxon>
        <taxon>Neoptera</taxon>
        <taxon>Endopterygota</taxon>
        <taxon>Hymenoptera</taxon>
        <taxon>Apocrita</taxon>
        <taxon>Aculeata</taxon>
        <taxon>Formicoidea</taxon>
        <taxon>Formicidae</taxon>
        <taxon>Myrmicinae</taxon>
        <taxon>Acromyrmex</taxon>
    </lineage>
</organism>
<protein>
    <submittedName>
        <fullName evidence="1">Uncharacterized protein</fullName>
    </submittedName>
</protein>
<sequence length="111" mass="12621">MIYFSHLFYFRHVQPYLPRLVQDIVAHPDEPKSFDTQQSTTCSLSLPLQVAVSDLQVYAIRFNTSPPLDCFKSMWLSALTSAKRISSSRKMLLNLDTGSGQKTIQPVILDE</sequence>
<dbReference type="Proteomes" id="UP000007755">
    <property type="component" value="Unassembled WGS sequence"/>
</dbReference>
<proteinExistence type="predicted"/>
<evidence type="ECO:0000313" key="1">
    <source>
        <dbReference type="EMBL" id="EGI64345.1"/>
    </source>
</evidence>
<keyword evidence="2" id="KW-1185">Reference proteome</keyword>
<gene>
    <name evidence="1" type="ORF">G5I_07225</name>
</gene>
<accession>F4WN76</accession>
<evidence type="ECO:0000313" key="2">
    <source>
        <dbReference type="Proteomes" id="UP000007755"/>
    </source>
</evidence>